<name>F4WKI5_ACREC</name>
<evidence type="ECO:0000313" key="2">
    <source>
        <dbReference type="Proteomes" id="UP000007755"/>
    </source>
</evidence>
<sequence length="419" mass="48957">LLKRLNSDDYPLVKRLKLAETAFCKVDLPLIRKEDFFLEWLCKTCVTNHHAWKALNNCLKFNNINIRTDIKQRLVEMLVQTLKTDMKNIYEEVLECCSLIFINNSIRQYFTTKPKIVGLLIKAVLNNVLKRSSYDNIMQKKINQLFEPCKFVQLSIIVLQHRKMFEIQDIVINLWFIMLKHPCKNLIELLLTSTGLKEFYEFLRLLHDQTINSLSQKDEAVWTNIFVIWSNIIKIDMNVKRNKVRLSAINNLLETILTLDVPHRYWSGLLNLSRDIINTKHLFIPDITVDLIILISLKSFDEANISSCEDVLAICRTLIKIKTDLITDRLPNLLLLYRRTINIVVHTSRNVANKFDEHRFRCYALDITKLTNSLVKLKKAMVRLSPYVIADLLQLIVEGTIPSYIKVISLQVRQTACTL</sequence>
<dbReference type="EMBL" id="GL888200">
    <property type="protein sequence ID" value="EGI65276.1"/>
    <property type="molecule type" value="Genomic_DNA"/>
</dbReference>
<dbReference type="InParanoid" id="F4WKI5"/>
<gene>
    <name evidence="1" type="ORF">G5I_06245</name>
</gene>
<dbReference type="AlphaFoldDB" id="F4WKI5"/>
<organism evidence="2">
    <name type="scientific">Acromyrmex echinatior</name>
    <name type="common">Panamanian leafcutter ant</name>
    <name type="synonym">Acromyrmex octospinosus echinatior</name>
    <dbReference type="NCBI Taxonomy" id="103372"/>
    <lineage>
        <taxon>Eukaryota</taxon>
        <taxon>Metazoa</taxon>
        <taxon>Ecdysozoa</taxon>
        <taxon>Arthropoda</taxon>
        <taxon>Hexapoda</taxon>
        <taxon>Insecta</taxon>
        <taxon>Pterygota</taxon>
        <taxon>Neoptera</taxon>
        <taxon>Endopterygota</taxon>
        <taxon>Hymenoptera</taxon>
        <taxon>Apocrita</taxon>
        <taxon>Aculeata</taxon>
        <taxon>Formicoidea</taxon>
        <taxon>Formicidae</taxon>
        <taxon>Myrmicinae</taxon>
        <taxon>Acromyrmex</taxon>
    </lineage>
</organism>
<dbReference type="OrthoDB" id="160374at2759"/>
<protein>
    <submittedName>
        <fullName evidence="1">Uncharacterized protein</fullName>
    </submittedName>
</protein>
<dbReference type="Proteomes" id="UP000007755">
    <property type="component" value="Unassembled WGS sequence"/>
</dbReference>
<feature type="non-terminal residue" evidence="1">
    <location>
        <position position="1"/>
    </location>
</feature>
<accession>F4WKI5</accession>
<keyword evidence="2" id="KW-1185">Reference proteome</keyword>
<reference evidence="1" key="1">
    <citation type="submission" date="2011-02" db="EMBL/GenBank/DDBJ databases">
        <title>The genome of the leaf-cutting ant Acromyrmex echinatior suggests key adaptations to social evolution and fungus farming.</title>
        <authorList>
            <person name="Nygaard S."/>
            <person name="Zhang G."/>
        </authorList>
    </citation>
    <scope>NUCLEOTIDE SEQUENCE</scope>
</reference>
<proteinExistence type="predicted"/>
<evidence type="ECO:0000313" key="1">
    <source>
        <dbReference type="EMBL" id="EGI65276.1"/>
    </source>
</evidence>